<evidence type="ECO:0000256" key="1">
    <source>
        <dbReference type="ARBA" id="ARBA00004651"/>
    </source>
</evidence>
<comment type="caution">
    <text evidence="7">The sequence shown here is derived from an EMBL/GenBank/DDBJ whole genome shotgun (WGS) entry which is preliminary data.</text>
</comment>
<keyword evidence="8" id="KW-1185">Reference proteome</keyword>
<dbReference type="InterPro" id="IPR002293">
    <property type="entry name" value="AA/rel_permease1"/>
</dbReference>
<organism evidence="7 8">
    <name type="scientific">Halomonas alimentaria</name>
    <dbReference type="NCBI Taxonomy" id="147248"/>
    <lineage>
        <taxon>Bacteria</taxon>
        <taxon>Pseudomonadati</taxon>
        <taxon>Pseudomonadota</taxon>
        <taxon>Gammaproteobacteria</taxon>
        <taxon>Oceanospirillales</taxon>
        <taxon>Halomonadaceae</taxon>
        <taxon>Halomonas</taxon>
    </lineage>
</organism>
<feature type="transmembrane region" description="Helical" evidence="6">
    <location>
        <begin position="46"/>
        <end position="67"/>
    </location>
</feature>
<proteinExistence type="predicted"/>
<feature type="transmembrane region" description="Helical" evidence="6">
    <location>
        <begin position="335"/>
        <end position="359"/>
    </location>
</feature>
<sequence length="480" mass="51167">MEQTSQLKKCLKPHWVWAIAFGSAVGWGSFVLPADWIATAGPMGAIIGLAIGALLMIIIGVSYGFLIKIFPVAGGGFSYAYLGFGRRHAFFCGWFLTLGYVSIVALNASALALLAKFLMPEVATFGKMYTIAGWEVYFGEVAIASLALMLFAWINIRGGSLSGKSQFIFCMLLVGGAFLVVAGMLVSPTTSFDNMVPLFQPEKATWSAIFAIVAIAPWAYVGFDSVPQAAEEFDFSPAKAFLLIVLALLMAAVHYSVLIVATSIAMPWAELVAGSPVWGTGEVVQGVLGNLGLAVLSVALLMGVATGLNGFYISTSRLLFAQGRAKFLPEMFARLHPVHGTPSTGILFTCGICLLAPWFGREVLLWIVDMAATGVAIAYFYCCAVAYKCFKWSPACVGQHYEGCVSPFKKVLSLMGGLSSLCFLSLLLIPGSPGALSLPSWIALVAWGALGAALYAARRLHIHQMPKHKLDRLILAAGEG</sequence>
<dbReference type="Pfam" id="PF13520">
    <property type="entry name" value="AA_permease_2"/>
    <property type="match status" value="1"/>
</dbReference>
<evidence type="ECO:0000256" key="2">
    <source>
        <dbReference type="ARBA" id="ARBA00022475"/>
    </source>
</evidence>
<feature type="transmembrane region" description="Helical" evidence="6">
    <location>
        <begin position="88"/>
        <end position="114"/>
    </location>
</feature>
<feature type="transmembrane region" description="Helical" evidence="6">
    <location>
        <begin position="411"/>
        <end position="432"/>
    </location>
</feature>
<dbReference type="OrthoDB" id="9804700at2"/>
<comment type="subcellular location">
    <subcellularLocation>
        <location evidence="1">Cell membrane</location>
        <topology evidence="1">Multi-pass membrane protein</topology>
    </subcellularLocation>
</comment>
<accession>A0A7X4W886</accession>
<keyword evidence="2" id="KW-1003">Cell membrane</keyword>
<feature type="transmembrane region" description="Helical" evidence="6">
    <location>
        <begin position="15"/>
        <end position="34"/>
    </location>
</feature>
<feature type="transmembrane region" description="Helical" evidence="6">
    <location>
        <begin position="134"/>
        <end position="154"/>
    </location>
</feature>
<dbReference type="Gene3D" id="1.20.1740.10">
    <property type="entry name" value="Amino acid/polyamine transporter I"/>
    <property type="match status" value="1"/>
</dbReference>
<dbReference type="GO" id="GO:0005886">
    <property type="term" value="C:plasma membrane"/>
    <property type="evidence" value="ECO:0007669"/>
    <property type="project" value="UniProtKB-SubCell"/>
</dbReference>
<feature type="transmembrane region" description="Helical" evidence="6">
    <location>
        <begin position="166"/>
        <end position="186"/>
    </location>
</feature>
<dbReference type="InterPro" id="IPR050367">
    <property type="entry name" value="APC_superfamily"/>
</dbReference>
<gene>
    <name evidence="7" type="ORF">GRB96_13190</name>
</gene>
<dbReference type="PIRSF" id="PIRSF006060">
    <property type="entry name" value="AA_transporter"/>
    <property type="match status" value="1"/>
</dbReference>
<keyword evidence="5 6" id="KW-0472">Membrane</keyword>
<evidence type="ECO:0000256" key="4">
    <source>
        <dbReference type="ARBA" id="ARBA00022989"/>
    </source>
</evidence>
<evidence type="ECO:0000313" key="7">
    <source>
        <dbReference type="EMBL" id="NAW35371.1"/>
    </source>
</evidence>
<dbReference type="PANTHER" id="PTHR42770">
    <property type="entry name" value="AMINO ACID TRANSPORTER-RELATED"/>
    <property type="match status" value="1"/>
</dbReference>
<dbReference type="Proteomes" id="UP000487929">
    <property type="component" value="Unassembled WGS sequence"/>
</dbReference>
<feature type="transmembrane region" description="Helical" evidence="6">
    <location>
        <begin position="288"/>
        <end position="314"/>
    </location>
</feature>
<feature type="transmembrane region" description="Helical" evidence="6">
    <location>
        <begin position="365"/>
        <end position="390"/>
    </location>
</feature>
<keyword evidence="4 6" id="KW-1133">Transmembrane helix</keyword>
<dbReference type="GO" id="GO:0022857">
    <property type="term" value="F:transmembrane transporter activity"/>
    <property type="evidence" value="ECO:0007669"/>
    <property type="project" value="InterPro"/>
</dbReference>
<feature type="transmembrane region" description="Helical" evidence="6">
    <location>
        <begin position="206"/>
        <end position="223"/>
    </location>
</feature>
<dbReference type="RefSeq" id="WP_161432567.1">
    <property type="nucleotide sequence ID" value="NZ_WUTT01000001.1"/>
</dbReference>
<evidence type="ECO:0000313" key="8">
    <source>
        <dbReference type="Proteomes" id="UP000487929"/>
    </source>
</evidence>
<name>A0A7X4W886_9GAMM</name>
<reference evidence="7 8" key="1">
    <citation type="submission" date="2019-12" db="EMBL/GenBank/DDBJ databases">
        <title>Draft genome sequencing of Halomonas alimentaria DSM 15356.</title>
        <authorList>
            <person name="Pandiyan K."/>
            <person name="Kushwaha P."/>
            <person name="Gowdham M."/>
            <person name="Chakdar H."/>
            <person name="Singh A."/>
            <person name="Kumar M."/>
            <person name="Saxena A.K."/>
        </authorList>
    </citation>
    <scope>NUCLEOTIDE SEQUENCE [LARGE SCALE GENOMIC DNA]</scope>
    <source>
        <strain evidence="7 8">DSM 15356</strain>
    </source>
</reference>
<protein>
    <submittedName>
        <fullName evidence="7">Amino acid permease</fullName>
    </submittedName>
</protein>
<feature type="transmembrane region" description="Helical" evidence="6">
    <location>
        <begin position="243"/>
        <end position="268"/>
    </location>
</feature>
<dbReference type="PANTHER" id="PTHR42770:SF7">
    <property type="entry name" value="MEMBRANE PROTEIN"/>
    <property type="match status" value="1"/>
</dbReference>
<evidence type="ECO:0000256" key="3">
    <source>
        <dbReference type="ARBA" id="ARBA00022692"/>
    </source>
</evidence>
<feature type="transmembrane region" description="Helical" evidence="6">
    <location>
        <begin position="438"/>
        <end position="457"/>
    </location>
</feature>
<keyword evidence="3 6" id="KW-0812">Transmembrane</keyword>
<evidence type="ECO:0000256" key="5">
    <source>
        <dbReference type="ARBA" id="ARBA00023136"/>
    </source>
</evidence>
<dbReference type="EMBL" id="WUTT01000001">
    <property type="protein sequence ID" value="NAW35371.1"/>
    <property type="molecule type" value="Genomic_DNA"/>
</dbReference>
<dbReference type="AlphaFoldDB" id="A0A7X4W886"/>
<evidence type="ECO:0000256" key="6">
    <source>
        <dbReference type="SAM" id="Phobius"/>
    </source>
</evidence>